<comment type="caution">
    <text evidence="2">The sequence shown here is derived from an EMBL/GenBank/DDBJ whole genome shotgun (WGS) entry which is preliminary data.</text>
</comment>
<keyword evidence="3" id="KW-1185">Reference proteome</keyword>
<evidence type="ECO:0000256" key="1">
    <source>
        <dbReference type="SAM" id="Phobius"/>
    </source>
</evidence>
<reference evidence="2 3" key="1">
    <citation type="submission" date="2015-09" db="EMBL/GenBank/DDBJ databases">
        <title>Genome announcement of multiple Pseudomonas syringae strains.</title>
        <authorList>
            <person name="Thakur S."/>
            <person name="Wang P.W."/>
            <person name="Gong Y."/>
            <person name="Weir B.S."/>
            <person name="Guttman D.S."/>
        </authorList>
    </citation>
    <scope>NUCLEOTIDE SEQUENCE [LARGE SCALE GENOMIC DNA]</scope>
    <source>
        <strain evidence="2 3">ICMP6289</strain>
    </source>
</reference>
<keyword evidence="1" id="KW-0812">Transmembrane</keyword>
<name>A0A0P9U624_9PSED</name>
<proteinExistence type="predicted"/>
<protein>
    <submittedName>
        <fullName evidence="2">VirB2 protein</fullName>
    </submittedName>
</protein>
<feature type="transmembrane region" description="Helical" evidence="1">
    <location>
        <begin position="46"/>
        <end position="68"/>
    </location>
</feature>
<gene>
    <name evidence="2" type="ORF">ALO64_03565</name>
</gene>
<keyword evidence="1" id="KW-0472">Membrane</keyword>
<dbReference type="EMBL" id="LJQT01000465">
    <property type="protein sequence ID" value="KPX79940.1"/>
    <property type="molecule type" value="Genomic_DNA"/>
</dbReference>
<dbReference type="AlphaFoldDB" id="A0A0P9U624"/>
<evidence type="ECO:0000313" key="2">
    <source>
        <dbReference type="EMBL" id="KPX79940.1"/>
    </source>
</evidence>
<dbReference type="Proteomes" id="UP000050455">
    <property type="component" value="Unassembled WGS sequence"/>
</dbReference>
<keyword evidence="1" id="KW-1133">Transmembrane helix</keyword>
<sequence length="112" mass="11952">MMIKRTLVPNKGELCILLVAMAYLPGIASADWVSTLNQWGSNIRLGLYTLAGTLGLVCLIWSGAQWLIARSTGDRSHTFMDYLEQVGVLLVVGGSVLLGTAAWQVFGTGVPG</sequence>
<evidence type="ECO:0000313" key="3">
    <source>
        <dbReference type="Proteomes" id="UP000050455"/>
    </source>
</evidence>
<accession>A0A0P9U624</accession>
<feature type="transmembrane region" description="Helical" evidence="1">
    <location>
        <begin position="88"/>
        <end position="106"/>
    </location>
</feature>
<dbReference type="PATRIC" id="fig|86176.4.peg.4013"/>
<organism evidence="2 3">
    <name type="scientific">Pseudomonas meliae</name>
    <dbReference type="NCBI Taxonomy" id="86176"/>
    <lineage>
        <taxon>Bacteria</taxon>
        <taxon>Pseudomonadati</taxon>
        <taxon>Pseudomonadota</taxon>
        <taxon>Gammaproteobacteria</taxon>
        <taxon>Pseudomonadales</taxon>
        <taxon>Pseudomonadaceae</taxon>
        <taxon>Pseudomonas</taxon>
    </lineage>
</organism>